<gene>
    <name evidence="2" type="ORF">VNI00_005589</name>
</gene>
<organism evidence="2 3">
    <name type="scientific">Paramarasmius palmivorus</name>
    <dbReference type="NCBI Taxonomy" id="297713"/>
    <lineage>
        <taxon>Eukaryota</taxon>
        <taxon>Fungi</taxon>
        <taxon>Dikarya</taxon>
        <taxon>Basidiomycota</taxon>
        <taxon>Agaricomycotina</taxon>
        <taxon>Agaricomycetes</taxon>
        <taxon>Agaricomycetidae</taxon>
        <taxon>Agaricales</taxon>
        <taxon>Marasmiineae</taxon>
        <taxon>Marasmiaceae</taxon>
        <taxon>Paramarasmius</taxon>
    </lineage>
</organism>
<evidence type="ECO:0000313" key="3">
    <source>
        <dbReference type="Proteomes" id="UP001383192"/>
    </source>
</evidence>
<dbReference type="EMBL" id="JAYKXP010000016">
    <property type="protein sequence ID" value="KAK7049558.1"/>
    <property type="molecule type" value="Genomic_DNA"/>
</dbReference>
<feature type="region of interest" description="Disordered" evidence="1">
    <location>
        <begin position="145"/>
        <end position="197"/>
    </location>
</feature>
<sequence>MDPHPPSSPGYSPSPSPSPSLSRPVNDFPDDLELTYDELKEKVYELNNRLFHYISDQDTLIDQVEESRGLAETYQEKAIRLKEVIKEQRGMIKKLEKSLSDERGDVDELLSSINALQTKLEVEQATNESNRKLIDRLKEKVQQHKMDSEISVTTQQGLEKRSRAKANEAAAKYRASHRSILSEKERMRRLRKQTNAG</sequence>
<evidence type="ECO:0000256" key="1">
    <source>
        <dbReference type="SAM" id="MobiDB-lite"/>
    </source>
</evidence>
<dbReference type="AlphaFoldDB" id="A0AAW0DB88"/>
<comment type="caution">
    <text evidence="2">The sequence shown here is derived from an EMBL/GenBank/DDBJ whole genome shotgun (WGS) entry which is preliminary data.</text>
</comment>
<accession>A0AAW0DB88</accession>
<feature type="region of interest" description="Disordered" evidence="1">
    <location>
        <begin position="1"/>
        <end position="29"/>
    </location>
</feature>
<keyword evidence="3" id="KW-1185">Reference proteome</keyword>
<reference evidence="2 3" key="1">
    <citation type="submission" date="2024-01" db="EMBL/GenBank/DDBJ databases">
        <title>A draft genome for a cacao thread blight-causing isolate of Paramarasmius palmivorus.</title>
        <authorList>
            <person name="Baruah I.K."/>
            <person name="Bukari Y."/>
            <person name="Amoako-Attah I."/>
            <person name="Meinhardt L.W."/>
            <person name="Bailey B.A."/>
            <person name="Cohen S.P."/>
        </authorList>
    </citation>
    <scope>NUCLEOTIDE SEQUENCE [LARGE SCALE GENOMIC DNA]</scope>
    <source>
        <strain evidence="2 3">GH-12</strain>
    </source>
</reference>
<feature type="compositionally biased region" description="Pro residues" evidence="1">
    <location>
        <begin position="1"/>
        <end position="18"/>
    </location>
</feature>
<dbReference type="Proteomes" id="UP001383192">
    <property type="component" value="Unassembled WGS sequence"/>
</dbReference>
<proteinExistence type="predicted"/>
<name>A0AAW0DB88_9AGAR</name>
<feature type="compositionally biased region" description="Basic residues" evidence="1">
    <location>
        <begin position="187"/>
        <end position="197"/>
    </location>
</feature>
<protein>
    <submittedName>
        <fullName evidence="2">Uncharacterized protein</fullName>
    </submittedName>
</protein>
<evidence type="ECO:0000313" key="2">
    <source>
        <dbReference type="EMBL" id="KAK7049558.1"/>
    </source>
</evidence>